<dbReference type="InterPro" id="IPR036278">
    <property type="entry name" value="Sialidase_sf"/>
</dbReference>
<dbReference type="Proteomes" id="UP000318437">
    <property type="component" value="Unassembled WGS sequence"/>
</dbReference>
<proteinExistence type="predicted"/>
<feature type="domain" description="Sialidase" evidence="1">
    <location>
        <begin position="64"/>
        <end position="332"/>
    </location>
</feature>
<dbReference type="AlphaFoldDB" id="A0A5C6CW10"/>
<evidence type="ECO:0000313" key="3">
    <source>
        <dbReference type="Proteomes" id="UP000318437"/>
    </source>
</evidence>
<reference evidence="2 3" key="1">
    <citation type="submission" date="2019-02" db="EMBL/GenBank/DDBJ databases">
        <title>Deep-cultivation of Planctomycetes and their phenomic and genomic characterization uncovers novel biology.</title>
        <authorList>
            <person name="Wiegand S."/>
            <person name="Jogler M."/>
            <person name="Boedeker C."/>
            <person name="Pinto D."/>
            <person name="Vollmers J."/>
            <person name="Rivas-Marin E."/>
            <person name="Kohn T."/>
            <person name="Peeters S.H."/>
            <person name="Heuer A."/>
            <person name="Rast P."/>
            <person name="Oberbeckmann S."/>
            <person name="Bunk B."/>
            <person name="Jeske O."/>
            <person name="Meyerdierks A."/>
            <person name="Storesund J.E."/>
            <person name="Kallscheuer N."/>
            <person name="Luecker S."/>
            <person name="Lage O.M."/>
            <person name="Pohl T."/>
            <person name="Merkel B.J."/>
            <person name="Hornburger P."/>
            <person name="Mueller R.-W."/>
            <person name="Bruemmer F."/>
            <person name="Labrenz M."/>
            <person name="Spormann A.M."/>
            <person name="Op Den Camp H."/>
            <person name="Overmann J."/>
            <person name="Amann R."/>
            <person name="Jetten M.S.M."/>
            <person name="Mascher T."/>
            <person name="Medema M.H."/>
            <person name="Devos D.P."/>
            <person name="Kaster A.-K."/>
            <person name="Ovreas L."/>
            <person name="Rohde M."/>
            <person name="Galperin M.Y."/>
            <person name="Jogler C."/>
        </authorList>
    </citation>
    <scope>NUCLEOTIDE SEQUENCE [LARGE SCALE GENOMIC DNA]</scope>
    <source>
        <strain evidence="2 3">Pla144</strain>
    </source>
</reference>
<dbReference type="InterPro" id="IPR011040">
    <property type="entry name" value="Sialidase"/>
</dbReference>
<comment type="caution">
    <text evidence="2">The sequence shown here is derived from an EMBL/GenBank/DDBJ whole genome shotgun (WGS) entry which is preliminary data.</text>
</comment>
<name>A0A5C6CW10_9BACT</name>
<dbReference type="PANTHER" id="PTHR43752">
    <property type="entry name" value="BNR/ASP-BOX REPEAT FAMILY PROTEIN"/>
    <property type="match status" value="1"/>
</dbReference>
<dbReference type="Pfam" id="PF13088">
    <property type="entry name" value="BNR_2"/>
    <property type="match status" value="1"/>
</dbReference>
<accession>A0A5C6CW10</accession>
<sequence>MLNLQLFCFGIGSILATSISLVASEQETDSLTEQPGYVSNEFIYEIAPFPSCHASTIEETSDGLIAAWFGGTHERHPDVGIWTSRWENGDWSLPVEVANGIISTSERYPSWNPVLFQPDSGPLMLFYKLGPTPSDWWGMLMTSSDEGKTWSEPRRLPDGILGPIKNKPIQLSNGDILSPSSTEHDGWRVHFERSSDLGRTWQTTAPVNDGEKIRAIQPSLLRYDDQCLQAIGRTRSSGIFQIWSRDEGKTWDDMTLTSLPNPSAGTDAATLSDGRQLLVYNHNPNYKGRSPLNVAVSDDGKDWRAALVLEDTPKSEFSYPAVIQSQDGLVHITYTWNRKRIKHVVVDPEKLRLRPIVEGTWPSKRPEDL</sequence>
<dbReference type="SUPFAM" id="SSF50939">
    <property type="entry name" value="Sialidases"/>
    <property type="match status" value="1"/>
</dbReference>
<dbReference type="CDD" id="cd15482">
    <property type="entry name" value="Sialidase_non-viral"/>
    <property type="match status" value="1"/>
</dbReference>
<gene>
    <name evidence="2" type="ORF">Pla144_24940</name>
</gene>
<protein>
    <recommendedName>
        <fullName evidence="1">Sialidase domain-containing protein</fullName>
    </recommendedName>
</protein>
<evidence type="ECO:0000259" key="1">
    <source>
        <dbReference type="Pfam" id="PF13088"/>
    </source>
</evidence>
<dbReference type="Gene3D" id="2.120.10.10">
    <property type="match status" value="1"/>
</dbReference>
<dbReference type="EMBL" id="SJPS01000003">
    <property type="protein sequence ID" value="TWU27717.1"/>
    <property type="molecule type" value="Genomic_DNA"/>
</dbReference>
<dbReference type="PANTHER" id="PTHR43752:SF2">
    <property type="entry name" value="BNR_ASP-BOX REPEAT FAMILY PROTEIN"/>
    <property type="match status" value="1"/>
</dbReference>
<dbReference type="OrthoDB" id="41724at2"/>
<organism evidence="2 3">
    <name type="scientific">Bythopirellula polymerisocia</name>
    <dbReference type="NCBI Taxonomy" id="2528003"/>
    <lineage>
        <taxon>Bacteria</taxon>
        <taxon>Pseudomonadati</taxon>
        <taxon>Planctomycetota</taxon>
        <taxon>Planctomycetia</taxon>
        <taxon>Pirellulales</taxon>
        <taxon>Lacipirellulaceae</taxon>
        <taxon>Bythopirellula</taxon>
    </lineage>
</organism>
<evidence type="ECO:0000313" key="2">
    <source>
        <dbReference type="EMBL" id="TWU27717.1"/>
    </source>
</evidence>
<keyword evidence="3" id="KW-1185">Reference proteome</keyword>